<accession>A0ABQ2EPS0</accession>
<proteinExistence type="predicted"/>
<evidence type="ECO:0000313" key="1">
    <source>
        <dbReference type="EMBL" id="GGK16657.1"/>
    </source>
</evidence>
<gene>
    <name evidence="1" type="ORF">GCM10011394_27340</name>
</gene>
<protein>
    <submittedName>
        <fullName evidence="1">Uncharacterized protein</fullName>
    </submittedName>
</protein>
<reference evidence="2" key="1">
    <citation type="journal article" date="2019" name="Int. J. Syst. Evol. Microbiol.">
        <title>The Global Catalogue of Microorganisms (GCM) 10K type strain sequencing project: providing services to taxonomists for standard genome sequencing and annotation.</title>
        <authorList>
            <consortium name="The Broad Institute Genomics Platform"/>
            <consortium name="The Broad Institute Genome Sequencing Center for Infectious Disease"/>
            <person name="Wu L."/>
            <person name="Ma J."/>
        </authorList>
    </citation>
    <scope>NUCLEOTIDE SEQUENCE [LARGE SCALE GENOMIC DNA]</scope>
    <source>
        <strain evidence="2">CGMCC 1.8985</strain>
    </source>
</reference>
<dbReference type="Proteomes" id="UP000599009">
    <property type="component" value="Unassembled WGS sequence"/>
</dbReference>
<evidence type="ECO:0000313" key="2">
    <source>
        <dbReference type="Proteomes" id="UP000599009"/>
    </source>
</evidence>
<comment type="caution">
    <text evidence="1">The sequence shown here is derived from an EMBL/GenBank/DDBJ whole genome shotgun (WGS) entry which is preliminary data.</text>
</comment>
<sequence>MSTVLPRSPANPRPGLPTYEEPSVARFLVVPGSDSGFLIPDGQHIANDRHIQDLDAPGLVPGLPAVLYFRTQYTAGARFSVRINASSEFHFRADKAGAQSWHELISPGVLREQGNEMVLFVASDAGGQVIFSEIAILYTSNKLTVTRSIVLDPSP</sequence>
<organism evidence="1 2">
    <name type="scientific">Luteimonas terricola</name>
    <dbReference type="NCBI Taxonomy" id="645597"/>
    <lineage>
        <taxon>Bacteria</taxon>
        <taxon>Pseudomonadati</taxon>
        <taxon>Pseudomonadota</taxon>
        <taxon>Gammaproteobacteria</taxon>
        <taxon>Lysobacterales</taxon>
        <taxon>Lysobacteraceae</taxon>
        <taxon>Luteimonas</taxon>
    </lineage>
</organism>
<keyword evidence="2" id="KW-1185">Reference proteome</keyword>
<dbReference type="EMBL" id="BMME01000002">
    <property type="protein sequence ID" value="GGK16657.1"/>
    <property type="molecule type" value="Genomic_DNA"/>
</dbReference>
<name>A0ABQ2EPS0_9GAMM</name>
<dbReference type="RefSeq" id="WP_132987097.1">
    <property type="nucleotide sequence ID" value="NZ_BMME01000002.1"/>
</dbReference>